<protein>
    <submittedName>
        <fullName evidence="1">Uncharacterized protein</fullName>
    </submittedName>
</protein>
<name>A0A1X0RNZ1_RHIZD</name>
<dbReference type="Proteomes" id="UP000242381">
    <property type="component" value="Unassembled WGS sequence"/>
</dbReference>
<proteinExistence type="predicted"/>
<accession>A0A1X0RNZ1</accession>
<evidence type="ECO:0000313" key="2">
    <source>
        <dbReference type="Proteomes" id="UP000242381"/>
    </source>
</evidence>
<evidence type="ECO:0000313" key="1">
    <source>
        <dbReference type="EMBL" id="ORE13762.1"/>
    </source>
</evidence>
<dbReference type="VEuPathDB" id="FungiDB:BCV72DRAFT_311390"/>
<gene>
    <name evidence="1" type="ORF">BCV71DRAFT_62031</name>
</gene>
<reference evidence="1 2" key="1">
    <citation type="journal article" date="2016" name="Proc. Natl. Acad. Sci. U.S.A.">
        <title>Lipid metabolic changes in an early divergent fungus govern the establishment of a mutualistic symbiosis with endobacteria.</title>
        <authorList>
            <person name="Lastovetsky O.A."/>
            <person name="Gaspar M.L."/>
            <person name="Mondo S.J."/>
            <person name="LaButti K.M."/>
            <person name="Sandor L."/>
            <person name="Grigoriev I.V."/>
            <person name="Henry S.A."/>
            <person name="Pawlowska T.E."/>
        </authorList>
    </citation>
    <scope>NUCLEOTIDE SEQUENCE [LARGE SCALE GENOMIC DNA]</scope>
    <source>
        <strain evidence="1 2">ATCC 11559</strain>
    </source>
</reference>
<dbReference type="EMBL" id="KV921512">
    <property type="protein sequence ID" value="ORE13762.1"/>
    <property type="molecule type" value="Genomic_DNA"/>
</dbReference>
<dbReference type="AlphaFoldDB" id="A0A1X0RNZ1"/>
<organism evidence="1 2">
    <name type="scientific">Rhizopus microsporus</name>
    <dbReference type="NCBI Taxonomy" id="58291"/>
    <lineage>
        <taxon>Eukaryota</taxon>
        <taxon>Fungi</taxon>
        <taxon>Fungi incertae sedis</taxon>
        <taxon>Mucoromycota</taxon>
        <taxon>Mucoromycotina</taxon>
        <taxon>Mucoromycetes</taxon>
        <taxon>Mucorales</taxon>
        <taxon>Mucorineae</taxon>
        <taxon>Rhizopodaceae</taxon>
        <taxon>Rhizopus</taxon>
    </lineage>
</organism>
<sequence length="159" mass="18331">MSVTLQTSNSFAPDEGEDTRSFADIVEYWKGLSKNAPKNKKTLEDFSRNNPTLIQLPKTNTTAPWHIAAAMEMKGNKIIFRKSKCCNLSIVNNVVHKSFTKPGVVPVDYTEYLEYHLRMKKEQEQRITVDDVEELFGLVDDDVPKRRGSVKRFFKKIFN</sequence>